<organism evidence="1 2">
    <name type="scientific">Micromonospora humidisoli</name>
    <dbReference type="NCBI Taxonomy" id="2807622"/>
    <lineage>
        <taxon>Bacteria</taxon>
        <taxon>Bacillati</taxon>
        <taxon>Actinomycetota</taxon>
        <taxon>Actinomycetes</taxon>
        <taxon>Micromonosporales</taxon>
        <taxon>Micromonosporaceae</taxon>
        <taxon>Micromonospora</taxon>
    </lineage>
</organism>
<evidence type="ECO:0000313" key="1">
    <source>
        <dbReference type="EMBL" id="MBM7084000.1"/>
    </source>
</evidence>
<protein>
    <submittedName>
        <fullName evidence="1">Uncharacterized protein</fullName>
    </submittedName>
</protein>
<reference evidence="1 2" key="1">
    <citation type="submission" date="2021-02" db="EMBL/GenBank/DDBJ databases">
        <authorList>
            <person name="Lee D.-H."/>
        </authorList>
    </citation>
    <scope>NUCLEOTIDE SEQUENCE [LARGE SCALE GENOMIC DNA]</scope>
    <source>
        <strain evidence="1 2">MMS20-R2-29</strain>
    </source>
</reference>
<gene>
    <name evidence="1" type="ORF">JQN84_15895</name>
</gene>
<comment type="caution">
    <text evidence="1">The sequence shown here is derived from an EMBL/GenBank/DDBJ whole genome shotgun (WGS) entry which is preliminary data.</text>
</comment>
<accession>A0ABS2JBU5</accession>
<dbReference type="Proteomes" id="UP000809587">
    <property type="component" value="Unassembled WGS sequence"/>
</dbReference>
<sequence length="171" mass="18530">MVTENQPTQGKPAEFQDDLAAILDGADVSERVRAAIAHALTTPDAVTSYDNSLVGRYATERERQAGRNRPPSSAYRLPRRWTLHLTYRAVDLREAREQAVVYTEGLTILRPELPASAALLSRADGWNHVEPVFCGRTGPDNEVCMDITGHPGFHSAAGIGGLCWGDGDSSG</sequence>
<proteinExistence type="predicted"/>
<evidence type="ECO:0000313" key="2">
    <source>
        <dbReference type="Proteomes" id="UP000809587"/>
    </source>
</evidence>
<keyword evidence="2" id="KW-1185">Reference proteome</keyword>
<name>A0ABS2JBU5_9ACTN</name>
<dbReference type="EMBL" id="JAFEUO010000004">
    <property type="protein sequence ID" value="MBM7084000.1"/>
    <property type="molecule type" value="Genomic_DNA"/>
</dbReference>